<protein>
    <submittedName>
        <fullName evidence="1">Uncharacterized protein</fullName>
    </submittedName>
</protein>
<accession>A0A0E9VAP3</accession>
<organism evidence="1">
    <name type="scientific">Anguilla anguilla</name>
    <name type="common">European freshwater eel</name>
    <name type="synonym">Muraena anguilla</name>
    <dbReference type="NCBI Taxonomy" id="7936"/>
    <lineage>
        <taxon>Eukaryota</taxon>
        <taxon>Metazoa</taxon>
        <taxon>Chordata</taxon>
        <taxon>Craniata</taxon>
        <taxon>Vertebrata</taxon>
        <taxon>Euteleostomi</taxon>
        <taxon>Actinopterygii</taxon>
        <taxon>Neopterygii</taxon>
        <taxon>Teleostei</taxon>
        <taxon>Anguilliformes</taxon>
        <taxon>Anguillidae</taxon>
        <taxon>Anguilla</taxon>
    </lineage>
</organism>
<name>A0A0E9VAP3_ANGAN</name>
<reference evidence="1" key="1">
    <citation type="submission" date="2014-11" db="EMBL/GenBank/DDBJ databases">
        <authorList>
            <person name="Amaro Gonzalez C."/>
        </authorList>
    </citation>
    <scope>NUCLEOTIDE SEQUENCE</scope>
</reference>
<proteinExistence type="predicted"/>
<dbReference type="AlphaFoldDB" id="A0A0E9VAP3"/>
<reference evidence="1" key="2">
    <citation type="journal article" date="2015" name="Fish Shellfish Immunol.">
        <title>Early steps in the European eel (Anguilla anguilla)-Vibrio vulnificus interaction in the gills: Role of the RtxA13 toxin.</title>
        <authorList>
            <person name="Callol A."/>
            <person name="Pajuelo D."/>
            <person name="Ebbesson L."/>
            <person name="Teles M."/>
            <person name="MacKenzie S."/>
            <person name="Amaro C."/>
        </authorList>
    </citation>
    <scope>NUCLEOTIDE SEQUENCE</scope>
</reference>
<dbReference type="EMBL" id="GBXM01033393">
    <property type="protein sequence ID" value="JAH75184.1"/>
    <property type="molecule type" value="Transcribed_RNA"/>
</dbReference>
<sequence>MSLSQYTMFFIYYIPIK</sequence>
<evidence type="ECO:0000313" key="1">
    <source>
        <dbReference type="EMBL" id="JAH75184.1"/>
    </source>
</evidence>